<evidence type="ECO:0000256" key="4">
    <source>
        <dbReference type="ARBA" id="ARBA00023242"/>
    </source>
</evidence>
<organism evidence="6 8">
    <name type="scientific">Rotaria magnacalcarata</name>
    <dbReference type="NCBI Taxonomy" id="392030"/>
    <lineage>
        <taxon>Eukaryota</taxon>
        <taxon>Metazoa</taxon>
        <taxon>Spiralia</taxon>
        <taxon>Gnathifera</taxon>
        <taxon>Rotifera</taxon>
        <taxon>Eurotatoria</taxon>
        <taxon>Bdelloidea</taxon>
        <taxon>Philodinida</taxon>
        <taxon>Philodinidae</taxon>
        <taxon>Rotaria</taxon>
    </lineage>
</organism>
<dbReference type="GO" id="GO:0005634">
    <property type="term" value="C:nucleus"/>
    <property type="evidence" value="ECO:0007669"/>
    <property type="project" value="UniProtKB-SubCell"/>
</dbReference>
<dbReference type="Pfam" id="PF24570">
    <property type="entry name" value="BACK_BPM_SPOP"/>
    <property type="match status" value="1"/>
</dbReference>
<dbReference type="PANTHER" id="PTHR24413">
    <property type="entry name" value="SPECKLE-TYPE POZ PROTEIN"/>
    <property type="match status" value="1"/>
</dbReference>
<dbReference type="Gene3D" id="6.10.250.3030">
    <property type="match status" value="1"/>
</dbReference>
<dbReference type="AlphaFoldDB" id="A0A8S3C1R7"/>
<accession>A0A8S3C1R7</accession>
<dbReference type="Gene3D" id="6.20.250.50">
    <property type="match status" value="1"/>
</dbReference>
<sequence>LCTTIDKDNVADILILADLHSAAQLRQQSIDFINTHPQDVLETIGFQLMIRTHPHLLADAYRAMA</sequence>
<feature type="domain" description="BPM/SPOP BACK" evidence="5">
    <location>
        <begin position="9"/>
        <end position="59"/>
    </location>
</feature>
<dbReference type="InterPro" id="IPR056423">
    <property type="entry name" value="BACK_BPM_SPOP"/>
</dbReference>
<evidence type="ECO:0000313" key="7">
    <source>
        <dbReference type="EMBL" id="CAF5013661.1"/>
    </source>
</evidence>
<evidence type="ECO:0000313" key="8">
    <source>
        <dbReference type="Proteomes" id="UP000681967"/>
    </source>
</evidence>
<dbReference type="Proteomes" id="UP000681967">
    <property type="component" value="Unassembled WGS sequence"/>
</dbReference>
<dbReference type="EMBL" id="CAJOBH010148585">
    <property type="protein sequence ID" value="CAF4837334.1"/>
    <property type="molecule type" value="Genomic_DNA"/>
</dbReference>
<evidence type="ECO:0000256" key="1">
    <source>
        <dbReference type="ARBA" id="ARBA00004123"/>
    </source>
</evidence>
<keyword evidence="3" id="KW-0833">Ubl conjugation pathway</keyword>
<gene>
    <name evidence="6" type="ORF">BYL167_LOCUS49688</name>
    <name evidence="7" type="ORF">GIL414_LOCUS58015</name>
</gene>
<evidence type="ECO:0000256" key="3">
    <source>
        <dbReference type="ARBA" id="ARBA00022786"/>
    </source>
</evidence>
<keyword evidence="4" id="KW-0539">Nucleus</keyword>
<evidence type="ECO:0000259" key="5">
    <source>
        <dbReference type="Pfam" id="PF24570"/>
    </source>
</evidence>
<name>A0A8S3C1R7_9BILA</name>
<evidence type="ECO:0000256" key="2">
    <source>
        <dbReference type="ARBA" id="ARBA00010846"/>
    </source>
</evidence>
<dbReference type="Proteomes" id="UP000681720">
    <property type="component" value="Unassembled WGS sequence"/>
</dbReference>
<comment type="similarity">
    <text evidence="2">Belongs to the Tdpoz family.</text>
</comment>
<reference evidence="6" key="1">
    <citation type="submission" date="2021-02" db="EMBL/GenBank/DDBJ databases">
        <authorList>
            <person name="Nowell W R."/>
        </authorList>
    </citation>
    <scope>NUCLEOTIDE SEQUENCE</scope>
</reference>
<feature type="non-terminal residue" evidence="6">
    <location>
        <position position="65"/>
    </location>
</feature>
<feature type="non-terminal residue" evidence="6">
    <location>
        <position position="1"/>
    </location>
</feature>
<comment type="caution">
    <text evidence="6">The sequence shown here is derived from an EMBL/GenBank/DDBJ whole genome shotgun (WGS) entry which is preliminary data.</text>
</comment>
<comment type="subcellular location">
    <subcellularLocation>
        <location evidence="1">Nucleus</location>
    </subcellularLocation>
</comment>
<evidence type="ECO:0000313" key="6">
    <source>
        <dbReference type="EMBL" id="CAF4837334.1"/>
    </source>
</evidence>
<proteinExistence type="inferred from homology"/>
<dbReference type="EMBL" id="CAJOBJ010212100">
    <property type="protein sequence ID" value="CAF5013661.1"/>
    <property type="molecule type" value="Genomic_DNA"/>
</dbReference>
<protein>
    <recommendedName>
        <fullName evidence="5">BPM/SPOP BACK domain-containing protein</fullName>
    </recommendedName>
</protein>